<dbReference type="SUPFAM" id="SSF57667">
    <property type="entry name" value="beta-beta-alpha zinc fingers"/>
    <property type="match status" value="1"/>
</dbReference>
<keyword evidence="1" id="KW-0862">Zinc</keyword>
<keyword evidence="6" id="KW-1185">Reference proteome</keyword>
<dbReference type="OrthoDB" id="6077919at2759"/>
<dbReference type="PROSITE" id="PS00028">
    <property type="entry name" value="ZINC_FINGER_C2H2_1"/>
    <property type="match status" value="2"/>
</dbReference>
<keyword evidence="5" id="KW-0969">Cilium</keyword>
<protein>
    <submittedName>
        <fullName evidence="5">Cilia-and flagella-associated protein 57</fullName>
    </submittedName>
</protein>
<dbReference type="AlphaFoldDB" id="A0A1D2ML88"/>
<dbReference type="PROSITE" id="PS50157">
    <property type="entry name" value="ZINC_FINGER_C2H2_2"/>
    <property type="match status" value="2"/>
</dbReference>
<name>A0A1D2ML88_ORCCI</name>
<dbReference type="InterPro" id="IPR036236">
    <property type="entry name" value="Znf_C2H2_sf"/>
</dbReference>
<feature type="domain" description="C2H2-type" evidence="4">
    <location>
        <begin position="290"/>
        <end position="313"/>
    </location>
</feature>
<feature type="domain" description="C2H2-type" evidence="4">
    <location>
        <begin position="322"/>
        <end position="350"/>
    </location>
</feature>
<keyword evidence="5" id="KW-0282">Flagellum</keyword>
<dbReference type="Proteomes" id="UP000094527">
    <property type="component" value="Unassembled WGS sequence"/>
</dbReference>
<feature type="compositionally biased region" description="Polar residues" evidence="3">
    <location>
        <begin position="344"/>
        <end position="364"/>
    </location>
</feature>
<gene>
    <name evidence="5" type="ORF">Ocin01_13081</name>
</gene>
<proteinExistence type="predicted"/>
<evidence type="ECO:0000256" key="3">
    <source>
        <dbReference type="SAM" id="MobiDB-lite"/>
    </source>
</evidence>
<dbReference type="Pfam" id="PF00096">
    <property type="entry name" value="zf-C2H2"/>
    <property type="match status" value="2"/>
</dbReference>
<dbReference type="EMBL" id="LJIJ01000946">
    <property type="protein sequence ID" value="ODM93604.1"/>
    <property type="molecule type" value="Genomic_DNA"/>
</dbReference>
<feature type="region of interest" description="Disordered" evidence="3">
    <location>
        <begin position="342"/>
        <end position="364"/>
    </location>
</feature>
<feature type="coiled-coil region" evidence="2">
    <location>
        <begin position="41"/>
        <end position="124"/>
    </location>
</feature>
<organism evidence="5 6">
    <name type="scientific">Orchesella cincta</name>
    <name type="common">Springtail</name>
    <name type="synonym">Podura cincta</name>
    <dbReference type="NCBI Taxonomy" id="48709"/>
    <lineage>
        <taxon>Eukaryota</taxon>
        <taxon>Metazoa</taxon>
        <taxon>Ecdysozoa</taxon>
        <taxon>Arthropoda</taxon>
        <taxon>Hexapoda</taxon>
        <taxon>Collembola</taxon>
        <taxon>Entomobryomorpha</taxon>
        <taxon>Entomobryoidea</taxon>
        <taxon>Orchesellidae</taxon>
        <taxon>Orchesellinae</taxon>
        <taxon>Orchesella</taxon>
    </lineage>
</organism>
<dbReference type="GO" id="GO:0008270">
    <property type="term" value="F:zinc ion binding"/>
    <property type="evidence" value="ECO:0007669"/>
    <property type="project" value="UniProtKB-KW"/>
</dbReference>
<comment type="caution">
    <text evidence="5">The sequence shown here is derived from an EMBL/GenBank/DDBJ whole genome shotgun (WGS) entry which is preliminary data.</text>
</comment>
<keyword evidence="2" id="KW-0175">Coiled coil</keyword>
<keyword evidence="1" id="KW-0863">Zinc-finger</keyword>
<sequence>MINTTPNQNQGRGQVYLNRLVILGQRLSACQDQLFEKDRIIETLTNEKERLQDVNGTLNATVKDNGRQINQLVTENKELKETSKSHDLIIVELTKKVKDAERGKREAEEDLKKLRAELDILNDIYVLDDEDSQMNTHHSADDEVDYEVDVEIQSNSEPDLDEIIIEKVQHFAPTPVDVEMTDNCTDNGGDKIVIEKEVVSQFLDMSNIKLEQGDEYMEDVDVQTSLAVVKMEDIKVELPILRKCWIPLKRLSSTSPGVINSNPVNSEMALTVYSGSVPQRRHRKEPHRKFPCPKCTKKFVFWGFLFRHMKDAHNCTVLGGVAGCSLCGIAFDTKAEYTRHRNQFHSGPTTSHKGTTPSTSAPSS</sequence>
<evidence type="ECO:0000259" key="4">
    <source>
        <dbReference type="PROSITE" id="PS50157"/>
    </source>
</evidence>
<keyword evidence="5" id="KW-0966">Cell projection</keyword>
<evidence type="ECO:0000313" key="5">
    <source>
        <dbReference type="EMBL" id="ODM93604.1"/>
    </source>
</evidence>
<dbReference type="Gene3D" id="3.30.160.60">
    <property type="entry name" value="Classic Zinc Finger"/>
    <property type="match status" value="1"/>
</dbReference>
<evidence type="ECO:0000313" key="6">
    <source>
        <dbReference type="Proteomes" id="UP000094527"/>
    </source>
</evidence>
<evidence type="ECO:0000256" key="1">
    <source>
        <dbReference type="PROSITE-ProRule" id="PRU00042"/>
    </source>
</evidence>
<dbReference type="InterPro" id="IPR013087">
    <property type="entry name" value="Znf_C2H2_type"/>
</dbReference>
<reference evidence="5 6" key="1">
    <citation type="journal article" date="2016" name="Genome Biol. Evol.">
        <title>Gene Family Evolution Reflects Adaptation to Soil Environmental Stressors in the Genome of the Collembolan Orchesella cincta.</title>
        <authorList>
            <person name="Faddeeva-Vakhrusheva A."/>
            <person name="Derks M.F."/>
            <person name="Anvar S.Y."/>
            <person name="Agamennone V."/>
            <person name="Suring W."/>
            <person name="Smit S."/>
            <person name="van Straalen N.M."/>
            <person name="Roelofs D."/>
        </authorList>
    </citation>
    <scope>NUCLEOTIDE SEQUENCE [LARGE SCALE GENOMIC DNA]</scope>
    <source>
        <tissue evidence="5">Mixed pool</tissue>
    </source>
</reference>
<evidence type="ECO:0000256" key="2">
    <source>
        <dbReference type="SAM" id="Coils"/>
    </source>
</evidence>
<dbReference type="SMART" id="SM00355">
    <property type="entry name" value="ZnF_C2H2"/>
    <property type="match status" value="2"/>
</dbReference>
<keyword evidence="1" id="KW-0479">Metal-binding</keyword>
<accession>A0A1D2ML88</accession>